<protein>
    <recommendedName>
        <fullName evidence="1">PiggyBac transposable element-derived protein domain-containing protein</fullName>
    </recommendedName>
</protein>
<evidence type="ECO:0000313" key="3">
    <source>
        <dbReference type="Proteomes" id="UP001159363"/>
    </source>
</evidence>
<dbReference type="PANTHER" id="PTHR47055">
    <property type="entry name" value="DDE_TNP_1_7 DOMAIN-CONTAINING PROTEIN"/>
    <property type="match status" value="1"/>
</dbReference>
<proteinExistence type="predicted"/>
<feature type="domain" description="PiggyBac transposable element-derived protein" evidence="1">
    <location>
        <begin position="2"/>
        <end position="210"/>
    </location>
</feature>
<dbReference type="Pfam" id="PF13843">
    <property type="entry name" value="DDE_Tnp_1_7"/>
    <property type="match status" value="1"/>
</dbReference>
<comment type="caution">
    <text evidence="2">The sequence shown here is derived from an EMBL/GenBank/DDBJ whole genome shotgun (WGS) entry which is preliminary data.</text>
</comment>
<accession>A0ABQ9GZT9</accession>
<dbReference type="EMBL" id="JARBHB010000008">
    <property type="protein sequence ID" value="KAJ8877527.1"/>
    <property type="molecule type" value="Genomic_DNA"/>
</dbReference>
<evidence type="ECO:0000313" key="2">
    <source>
        <dbReference type="EMBL" id="KAJ8877527.1"/>
    </source>
</evidence>
<sequence length="723" mass="79897">MLVTQSSRYAAKKNKLGCISCEEMKCFIVILLLSGYLSVPKRRLYWEESSDTRNSTVSNALSRDRFEFIMSSFRCCDSENIEVIRPLFIMLNERFQAYAPHSEKHSVDEAMVLYFGRHGCKQFVRDNPIRHGYKLWVGATYFGYVIWIAPYQDTTLLIPGQYRCLGFRPSVILLCTDILSCLVPLLDELKKRRLKGTGTIRDNKNSKSPLESTVSLNIKERDVTEQIACQLRKISNGELDHLSFRRRIALALLETNQRTQGKKGCRPSSFENVGSRFDRLGHLVISQRKQTRCRMFRKKVSTNFRKFDVALHRQQEVSKQEVPAGIVICGSCYDSRRTGDLLAGRWFLSDAVITRGPGCWLPRGVSGRCEMPQTINLGGEAINRRWLASSHADHTSSSSLWGQSAKVAPIRSGRAGPPSLRTCCPPCGLSPIMWVAGLHLGTRPWCVIFLLTLLGDLRERLLALLARKSVTLYVVGLRVTPIRQRNLPQDHVASPPLSHTVIVITGENETGLIAVYYTVPVCIPSMINKRTTSNDGGVKHLEVGAQRRNAVVGEMGEPREDSSLATTSATFSQEKILFWPGQMSARSARVGGRVTAPAYRRANLLDPGESGRRLLATARDPGAAGTVLVVRPASRDSPPQSVLAPICTLRGTLESAVSILIAYSLFRACLPADNTPSHPHGAYLFLMLDLEVAGRPDDEFLTALALLASLVAAGAGGGAAYPA</sequence>
<dbReference type="Proteomes" id="UP001159363">
    <property type="component" value="Chromosome 7"/>
</dbReference>
<keyword evidence="3" id="KW-1185">Reference proteome</keyword>
<dbReference type="InterPro" id="IPR052638">
    <property type="entry name" value="PiggyBac_TE-derived"/>
</dbReference>
<reference evidence="2 3" key="1">
    <citation type="submission" date="2023-02" db="EMBL/GenBank/DDBJ databases">
        <title>LHISI_Scaffold_Assembly.</title>
        <authorList>
            <person name="Stuart O.P."/>
            <person name="Cleave R."/>
            <person name="Magrath M.J.L."/>
            <person name="Mikheyev A.S."/>
        </authorList>
    </citation>
    <scope>NUCLEOTIDE SEQUENCE [LARGE SCALE GENOMIC DNA]</scope>
    <source>
        <strain evidence="2">Daus_M_001</strain>
        <tissue evidence="2">Leg muscle</tissue>
    </source>
</reference>
<gene>
    <name evidence="2" type="ORF">PR048_021982</name>
</gene>
<name>A0ABQ9GZT9_9NEOP</name>
<organism evidence="2 3">
    <name type="scientific">Dryococelus australis</name>
    <dbReference type="NCBI Taxonomy" id="614101"/>
    <lineage>
        <taxon>Eukaryota</taxon>
        <taxon>Metazoa</taxon>
        <taxon>Ecdysozoa</taxon>
        <taxon>Arthropoda</taxon>
        <taxon>Hexapoda</taxon>
        <taxon>Insecta</taxon>
        <taxon>Pterygota</taxon>
        <taxon>Neoptera</taxon>
        <taxon>Polyneoptera</taxon>
        <taxon>Phasmatodea</taxon>
        <taxon>Verophasmatodea</taxon>
        <taxon>Anareolatae</taxon>
        <taxon>Phasmatidae</taxon>
        <taxon>Eurycanthinae</taxon>
        <taxon>Dryococelus</taxon>
    </lineage>
</organism>
<dbReference type="PANTHER" id="PTHR47055:SF3">
    <property type="entry name" value="PHORBOL-ESTER_DAG-TYPE DOMAIN-CONTAINING PROTEIN"/>
    <property type="match status" value="1"/>
</dbReference>
<evidence type="ECO:0000259" key="1">
    <source>
        <dbReference type="Pfam" id="PF13843"/>
    </source>
</evidence>
<dbReference type="InterPro" id="IPR029526">
    <property type="entry name" value="PGBD"/>
</dbReference>